<accession>A0A1M6VR69</accession>
<dbReference type="EMBL" id="FQZY01000095">
    <property type="protein sequence ID" value="SHK84032.1"/>
    <property type="molecule type" value="Genomic_DNA"/>
</dbReference>
<evidence type="ECO:0000313" key="2">
    <source>
        <dbReference type="Proteomes" id="UP000184301"/>
    </source>
</evidence>
<dbReference type="AlphaFoldDB" id="A0A1M6VR69"/>
<evidence type="ECO:0000313" key="1">
    <source>
        <dbReference type="EMBL" id="SHK84032.1"/>
    </source>
</evidence>
<dbReference type="Proteomes" id="UP000184301">
    <property type="component" value="Unassembled WGS sequence"/>
</dbReference>
<reference evidence="1 2" key="1">
    <citation type="submission" date="2016-11" db="EMBL/GenBank/DDBJ databases">
        <authorList>
            <person name="Jaros S."/>
            <person name="Januszkiewicz K."/>
            <person name="Wedrychowicz H."/>
        </authorList>
    </citation>
    <scope>NUCLEOTIDE SEQUENCE [LARGE SCALE GENOMIC DNA]</scope>
    <source>
        <strain evidence="1 2">DSM 15480</strain>
    </source>
</reference>
<gene>
    <name evidence="1" type="ORF">SAMN02745243_03838</name>
</gene>
<protein>
    <submittedName>
        <fullName evidence="1">Uncharacterized protein</fullName>
    </submittedName>
</protein>
<keyword evidence="2" id="KW-1185">Reference proteome</keyword>
<sequence>MKGTYRCTNVKFCMEDENQCRAWEYLHSLSRKDGSYGKVLSDALVVVLDGGFQPKSKQETGSDKTFEKGFETPIRELAEETARIVLTGIKTMAGEGLSLQNVEMAQQATEVLEQKHEEDIAEDMLSFAFGMDE</sequence>
<proteinExistence type="predicted"/>
<name>A0A1M6VR69_9FIRM</name>
<dbReference type="OrthoDB" id="1916917at2"/>
<dbReference type="RefSeq" id="WP_073113109.1">
    <property type="nucleotide sequence ID" value="NZ_FQZY01000095.1"/>
</dbReference>
<organism evidence="1 2">
    <name type="scientific">Hespellia stercorisuis DSM 15480</name>
    <dbReference type="NCBI Taxonomy" id="1121950"/>
    <lineage>
        <taxon>Bacteria</taxon>
        <taxon>Bacillati</taxon>
        <taxon>Bacillota</taxon>
        <taxon>Clostridia</taxon>
        <taxon>Lachnospirales</taxon>
        <taxon>Lachnospiraceae</taxon>
        <taxon>Hespellia</taxon>
    </lineage>
</organism>
<dbReference type="STRING" id="1121950.SAMN02745243_03838"/>